<evidence type="ECO:0000256" key="1">
    <source>
        <dbReference type="ARBA" id="ARBA00001052"/>
    </source>
</evidence>
<feature type="binding site" evidence="8">
    <location>
        <position position="99"/>
    </location>
    <ligand>
        <name>Zn(2+)</name>
        <dbReference type="ChEBI" id="CHEBI:29105"/>
    </ligand>
</feature>
<keyword evidence="8" id="KW-0547">Nucleotide-binding</keyword>
<dbReference type="GO" id="GO:0006730">
    <property type="term" value="P:one-carbon metabolic process"/>
    <property type="evidence" value="ECO:0007669"/>
    <property type="project" value="UniProtKB-UniRule"/>
</dbReference>
<protein>
    <recommendedName>
        <fullName evidence="8">GTP cyclohydrolase 1</fullName>
        <ecNumber evidence="8">3.5.4.16</ecNumber>
    </recommendedName>
    <alternativeName>
        <fullName evidence="8">GTP cyclohydrolase I</fullName>
        <shortName evidence="8">GTP-CH-I</shortName>
    </alternativeName>
</protein>
<dbReference type="NCBIfam" id="NF006826">
    <property type="entry name" value="PRK09347.1-3"/>
    <property type="match status" value="1"/>
</dbReference>
<evidence type="ECO:0000256" key="7">
    <source>
        <dbReference type="ARBA" id="ARBA00023134"/>
    </source>
</evidence>
<feature type="binding site" evidence="8">
    <location>
        <position position="102"/>
    </location>
    <ligand>
        <name>Zn(2+)</name>
        <dbReference type="ChEBI" id="CHEBI:29105"/>
    </ligand>
</feature>
<dbReference type="GO" id="GO:0003934">
    <property type="term" value="F:GTP cyclohydrolase I activity"/>
    <property type="evidence" value="ECO:0007669"/>
    <property type="project" value="UniProtKB-UniRule"/>
</dbReference>
<comment type="catalytic activity">
    <reaction evidence="1 8">
        <text>GTP + H2O = 7,8-dihydroneopterin 3'-triphosphate + formate + H(+)</text>
        <dbReference type="Rhea" id="RHEA:17473"/>
        <dbReference type="ChEBI" id="CHEBI:15377"/>
        <dbReference type="ChEBI" id="CHEBI:15378"/>
        <dbReference type="ChEBI" id="CHEBI:15740"/>
        <dbReference type="ChEBI" id="CHEBI:37565"/>
        <dbReference type="ChEBI" id="CHEBI:58462"/>
        <dbReference type="EC" id="3.5.4.16"/>
    </reaction>
</comment>
<dbReference type="HAMAP" id="MF_00223">
    <property type="entry name" value="FolE"/>
    <property type="match status" value="1"/>
</dbReference>
<dbReference type="PROSITE" id="PS00860">
    <property type="entry name" value="GTP_CYCLOHYDROL_1_2"/>
    <property type="match status" value="1"/>
</dbReference>
<evidence type="ECO:0000256" key="9">
    <source>
        <dbReference type="SAM" id="MobiDB-lite"/>
    </source>
</evidence>
<comment type="subunit">
    <text evidence="4">Toroid-shaped homodecamer, composed of two pentamers of five dimers.</text>
</comment>
<name>A0A939EN05_9HYPH</name>
<evidence type="ECO:0000256" key="3">
    <source>
        <dbReference type="ARBA" id="ARBA00008085"/>
    </source>
</evidence>
<feature type="domain" description="GTP cyclohydrolase I" evidence="10">
    <location>
        <begin position="29"/>
        <end position="206"/>
    </location>
</feature>
<evidence type="ECO:0000256" key="4">
    <source>
        <dbReference type="ARBA" id="ARBA00011857"/>
    </source>
</evidence>
<dbReference type="InterPro" id="IPR043133">
    <property type="entry name" value="GTP-CH-I_C/QueF"/>
</dbReference>
<evidence type="ECO:0000256" key="6">
    <source>
        <dbReference type="ARBA" id="ARBA00022801"/>
    </source>
</evidence>
<dbReference type="GO" id="GO:0008270">
    <property type="term" value="F:zinc ion binding"/>
    <property type="evidence" value="ECO:0007669"/>
    <property type="project" value="UniProtKB-UniRule"/>
</dbReference>
<proteinExistence type="inferred from homology"/>
<sequence length="208" mass="23067">MDAVLKTGKNPPVRKQATELKRPRREEAEAAVKTLLAWAGEDPDREGLLDTPKRVAKAYEELFSGYFEDPTEHLTRTFEDVGGYTDIVLVRGIPFHSHCEHHMLPFVGTAHIAYYPSDGVVGLSKLARVVDIFSKRLQTQENLTAQVASAIDDHLAPRGLAVMMEAEHQCMTMRGVQKPGVSTITTQFTGVFQNDAAEQAKFMSLVRG</sequence>
<keyword evidence="8" id="KW-0862">Zinc</keyword>
<dbReference type="FunFam" id="3.30.1130.10:FF:000001">
    <property type="entry name" value="GTP cyclohydrolase 1"/>
    <property type="match status" value="1"/>
</dbReference>
<dbReference type="InterPro" id="IPR043134">
    <property type="entry name" value="GTP-CH-I_N"/>
</dbReference>
<keyword evidence="6 8" id="KW-0378">Hydrolase</keyword>
<dbReference type="PROSITE" id="PS00859">
    <property type="entry name" value="GTP_CYCLOHYDROL_1_1"/>
    <property type="match status" value="1"/>
</dbReference>
<dbReference type="EC" id="3.5.4.16" evidence="8"/>
<dbReference type="Pfam" id="PF01227">
    <property type="entry name" value="GTP_cyclohydroI"/>
    <property type="match status" value="1"/>
</dbReference>
<evidence type="ECO:0000313" key="11">
    <source>
        <dbReference type="EMBL" id="MBO0344867.1"/>
    </source>
</evidence>
<evidence type="ECO:0000256" key="5">
    <source>
        <dbReference type="ARBA" id="ARBA00022563"/>
    </source>
</evidence>
<keyword evidence="12" id="KW-1185">Reference proteome</keyword>
<feature type="region of interest" description="Disordered" evidence="9">
    <location>
        <begin position="1"/>
        <end position="26"/>
    </location>
</feature>
<dbReference type="RefSeq" id="WP_206939314.1">
    <property type="nucleotide sequence ID" value="NZ_JAFLNF010000002.1"/>
</dbReference>
<evidence type="ECO:0000256" key="8">
    <source>
        <dbReference type="HAMAP-Rule" id="MF_00223"/>
    </source>
</evidence>
<dbReference type="InterPro" id="IPR018234">
    <property type="entry name" value="GTP_CycHdrlase_I_CS"/>
</dbReference>
<comment type="pathway">
    <text evidence="2 8">Cofactor biosynthesis; 7,8-dihydroneopterin triphosphate biosynthesis; 7,8-dihydroneopterin triphosphate from GTP: step 1/1.</text>
</comment>
<feature type="binding site" evidence="8">
    <location>
        <position position="170"/>
    </location>
    <ligand>
        <name>Zn(2+)</name>
        <dbReference type="ChEBI" id="CHEBI:29105"/>
    </ligand>
</feature>
<dbReference type="AlphaFoldDB" id="A0A939EN05"/>
<dbReference type="GO" id="GO:0006729">
    <property type="term" value="P:tetrahydrobiopterin biosynthetic process"/>
    <property type="evidence" value="ECO:0007669"/>
    <property type="project" value="TreeGrafter"/>
</dbReference>
<dbReference type="Gene3D" id="1.10.286.10">
    <property type="match status" value="1"/>
</dbReference>
<evidence type="ECO:0000259" key="10">
    <source>
        <dbReference type="Pfam" id="PF01227"/>
    </source>
</evidence>
<dbReference type="PANTHER" id="PTHR11109:SF7">
    <property type="entry name" value="GTP CYCLOHYDROLASE 1"/>
    <property type="match status" value="1"/>
</dbReference>
<evidence type="ECO:0000256" key="2">
    <source>
        <dbReference type="ARBA" id="ARBA00005080"/>
    </source>
</evidence>
<dbReference type="GO" id="GO:0005525">
    <property type="term" value="F:GTP binding"/>
    <property type="evidence" value="ECO:0007669"/>
    <property type="project" value="UniProtKB-KW"/>
</dbReference>
<dbReference type="GO" id="GO:0005737">
    <property type="term" value="C:cytoplasm"/>
    <property type="evidence" value="ECO:0007669"/>
    <property type="project" value="TreeGrafter"/>
</dbReference>
<dbReference type="FunFam" id="1.10.286.10:FF:000001">
    <property type="entry name" value="GTP cyclohydrolase 1"/>
    <property type="match status" value="1"/>
</dbReference>
<evidence type="ECO:0000313" key="12">
    <source>
        <dbReference type="Proteomes" id="UP000664779"/>
    </source>
</evidence>
<dbReference type="InterPro" id="IPR001474">
    <property type="entry name" value="GTP_CycHdrlase_I"/>
</dbReference>
<dbReference type="SUPFAM" id="SSF55620">
    <property type="entry name" value="Tetrahydrobiopterin biosynthesis enzymes-like"/>
    <property type="match status" value="1"/>
</dbReference>
<dbReference type="Gene3D" id="3.30.1130.10">
    <property type="match status" value="1"/>
</dbReference>
<dbReference type="NCBIfam" id="TIGR00063">
    <property type="entry name" value="folE"/>
    <property type="match status" value="1"/>
</dbReference>
<keyword evidence="8" id="KW-0479">Metal-binding</keyword>
<comment type="caution">
    <text evidence="11">The sequence shown here is derived from an EMBL/GenBank/DDBJ whole genome shotgun (WGS) entry which is preliminary data.</text>
</comment>
<reference evidence="11" key="1">
    <citation type="submission" date="2021-03" db="EMBL/GenBank/DDBJ databases">
        <title>Roseibium sp. CAU 1637 isolated from Incheon.</title>
        <authorList>
            <person name="Kim W."/>
        </authorList>
    </citation>
    <scope>NUCLEOTIDE SEQUENCE</scope>
    <source>
        <strain evidence="11">CAU 1637</strain>
    </source>
</reference>
<dbReference type="GO" id="GO:0046654">
    <property type="term" value="P:tetrahydrofolate biosynthetic process"/>
    <property type="evidence" value="ECO:0007669"/>
    <property type="project" value="UniProtKB-UniRule"/>
</dbReference>
<dbReference type="NCBIfam" id="NF006825">
    <property type="entry name" value="PRK09347.1-2"/>
    <property type="match status" value="1"/>
</dbReference>
<accession>A0A939EN05</accession>
<dbReference type="EMBL" id="JAFLNF010000002">
    <property type="protein sequence ID" value="MBO0344867.1"/>
    <property type="molecule type" value="Genomic_DNA"/>
</dbReference>
<keyword evidence="7 8" id="KW-0342">GTP-binding</keyword>
<keyword evidence="5 8" id="KW-0554">One-carbon metabolism</keyword>
<comment type="subunit">
    <text evidence="8">Homopolymer.</text>
</comment>
<comment type="similarity">
    <text evidence="3 8">Belongs to the GTP cyclohydrolase I family.</text>
</comment>
<dbReference type="PANTHER" id="PTHR11109">
    <property type="entry name" value="GTP CYCLOHYDROLASE I"/>
    <property type="match status" value="1"/>
</dbReference>
<dbReference type="InterPro" id="IPR020602">
    <property type="entry name" value="GTP_CycHdrlase_I_dom"/>
</dbReference>
<organism evidence="11 12">
    <name type="scientific">Roseibium limicola</name>
    <dbReference type="NCBI Taxonomy" id="2816037"/>
    <lineage>
        <taxon>Bacteria</taxon>
        <taxon>Pseudomonadati</taxon>
        <taxon>Pseudomonadota</taxon>
        <taxon>Alphaproteobacteria</taxon>
        <taxon>Hyphomicrobiales</taxon>
        <taxon>Stappiaceae</taxon>
        <taxon>Roseibium</taxon>
    </lineage>
</organism>
<feature type="compositionally biased region" description="Basic and acidic residues" evidence="9">
    <location>
        <begin position="16"/>
        <end position="26"/>
    </location>
</feature>
<gene>
    <name evidence="8 11" type="primary">folE</name>
    <name evidence="11" type="ORF">J0X15_06540</name>
</gene>
<dbReference type="Proteomes" id="UP000664779">
    <property type="component" value="Unassembled WGS sequence"/>
</dbReference>